<organism evidence="1 2">
    <name type="scientific">Tepidiforma flava</name>
    <dbReference type="NCBI Taxonomy" id="3004094"/>
    <lineage>
        <taxon>Bacteria</taxon>
        <taxon>Bacillati</taxon>
        <taxon>Chloroflexota</taxon>
        <taxon>Tepidiformia</taxon>
        <taxon>Tepidiformales</taxon>
        <taxon>Tepidiformaceae</taxon>
        <taxon>Tepidiforma</taxon>
    </lineage>
</organism>
<reference evidence="1 2" key="1">
    <citation type="journal article" date="2023" name="ISME J.">
        <title>Thermophilic Dehalococcoidia with unusual traits shed light on an unexpected past.</title>
        <authorList>
            <person name="Palmer M."/>
            <person name="Covington J.K."/>
            <person name="Zhou E.M."/>
            <person name="Thomas S.C."/>
            <person name="Habib N."/>
            <person name="Seymour C.O."/>
            <person name="Lai D."/>
            <person name="Johnston J."/>
            <person name="Hashimi A."/>
            <person name="Jiao J.Y."/>
            <person name="Muok A.R."/>
            <person name="Liu L."/>
            <person name="Xian W.D."/>
            <person name="Zhi X.Y."/>
            <person name="Li M.M."/>
            <person name="Silva L.P."/>
            <person name="Bowen B.P."/>
            <person name="Louie K."/>
            <person name="Briegel A."/>
            <person name="Pett-Ridge J."/>
            <person name="Weber P.K."/>
            <person name="Tocheva E.I."/>
            <person name="Woyke T."/>
            <person name="Northen T.R."/>
            <person name="Mayali X."/>
            <person name="Li W.J."/>
            <person name="Hedlund B.P."/>
        </authorList>
    </citation>
    <scope>NUCLEOTIDE SEQUENCE [LARGE SCALE GENOMIC DNA]</scope>
    <source>
        <strain evidence="1 2">YIM 72310</strain>
    </source>
</reference>
<evidence type="ECO:0000313" key="1">
    <source>
        <dbReference type="EMBL" id="WBL37099.1"/>
    </source>
</evidence>
<evidence type="ECO:0000313" key="2">
    <source>
        <dbReference type="Proteomes" id="UP001212803"/>
    </source>
</evidence>
<sequence length="167" mass="16389">MTPAGALSWLEHPPAPGALAEALAGAGAATAEEAAALADAVDAARAGLEAAARAAFAGAPVSRSTAAFHSALPDLRPFVLYRLPGLLDEAGIARPGELRTLAGSASPGWLAAQALRQLAALAGAREAVRRLAAGDLPPAAFPAAVRSAAAAAAAARPAAAVQPEEPR</sequence>
<gene>
    <name evidence="1" type="ORF">O0235_05900</name>
</gene>
<keyword evidence="2" id="KW-1185">Reference proteome</keyword>
<protein>
    <submittedName>
        <fullName evidence="1">Uncharacterized protein</fullName>
    </submittedName>
</protein>
<dbReference type="RefSeq" id="WP_270057613.1">
    <property type="nucleotide sequence ID" value="NZ_CP115149.1"/>
</dbReference>
<accession>A0ABY7MAL2</accession>
<name>A0ABY7MAL2_9CHLR</name>
<dbReference type="EMBL" id="CP115149">
    <property type="protein sequence ID" value="WBL37099.1"/>
    <property type="molecule type" value="Genomic_DNA"/>
</dbReference>
<dbReference type="Proteomes" id="UP001212803">
    <property type="component" value="Chromosome"/>
</dbReference>
<proteinExistence type="predicted"/>